<keyword evidence="1" id="KW-0732">Signal</keyword>
<evidence type="ECO:0000256" key="1">
    <source>
        <dbReference type="SAM" id="SignalP"/>
    </source>
</evidence>
<dbReference type="OrthoDB" id="9777345at2"/>
<dbReference type="PANTHER" id="PTHR36509">
    <property type="entry name" value="BLL3101 PROTEIN"/>
    <property type="match status" value="1"/>
</dbReference>
<proteinExistence type="predicted"/>
<accession>A0A0L8BWV6</accession>
<dbReference type="Pfam" id="PF06863">
    <property type="entry name" value="DUF1254"/>
    <property type="match status" value="1"/>
</dbReference>
<feature type="domain" description="DUF1214" evidence="2">
    <location>
        <begin position="242"/>
        <end position="327"/>
    </location>
</feature>
<dbReference type="SUPFAM" id="SSF160935">
    <property type="entry name" value="VPA0735-like"/>
    <property type="match status" value="1"/>
</dbReference>
<protein>
    <submittedName>
        <fullName evidence="4">Carboxylesterase</fullName>
    </submittedName>
</protein>
<dbReference type="AlphaFoldDB" id="A0A0L8BWV6"/>
<dbReference type="Gene3D" id="2.60.40.1610">
    <property type="entry name" value="Domain of unknown function DUF1254"/>
    <property type="match status" value="1"/>
</dbReference>
<sequence>MRSMSTFRTTLLATILAAIGTIPAKAADPVIVGVDNFIRAESDMYAAAMIKAGELGKLLHRREPASIDNQTVIRLNRDTLYSSAVFDLDAGPVTITMPDAGKRFMSMQVINEDHYVPQVTYDAGEHTLTKEGVGTRYVVVGIRTLVDPADAKDIEAVHTLQDAIKVSQKSVGSFEVPAWDPASQKTVREALLVLSSTMPDFKKAFGTKDEVDPVRHLIGTASAWGGNPDKDATYLNITPAKNDGATVYKLDVKDVPVDAFWSVSVYNAAGYYEKNQYDAYTINDITAKKGDDGTVSIQFGGCDGKIANCLPTTKGWNYTVRLYRPRQEILDGTWQFPEPSAVN</sequence>
<dbReference type="Proteomes" id="UP000037425">
    <property type="component" value="Unassembled WGS sequence"/>
</dbReference>
<comment type="caution">
    <text evidence="4">The sequence shown here is derived from an EMBL/GenBank/DDBJ whole genome shotgun (WGS) entry which is preliminary data.</text>
</comment>
<dbReference type="PANTHER" id="PTHR36509:SF2">
    <property type="entry name" value="BLL3101 PROTEIN"/>
    <property type="match status" value="1"/>
</dbReference>
<dbReference type="PATRIC" id="fig|106592.7.peg.6821"/>
<feature type="signal peptide" evidence="1">
    <location>
        <begin position="1"/>
        <end position="26"/>
    </location>
</feature>
<dbReference type="Pfam" id="PF06742">
    <property type="entry name" value="DUF1214"/>
    <property type="match status" value="1"/>
</dbReference>
<dbReference type="InterPro" id="IPR010621">
    <property type="entry name" value="DUF1214"/>
</dbReference>
<dbReference type="InterPro" id="IPR037049">
    <property type="entry name" value="DUF1214_C_sf"/>
</dbReference>
<reference evidence="5" key="1">
    <citation type="submission" date="2015-07" db="EMBL/GenBank/DDBJ databases">
        <title>Whole genome sequence of an Ensifer adhaerens strain isolated from a cave pool in the Wind Cave National Park.</title>
        <authorList>
            <person name="Eng W.W.H."/>
            <person name="Gan H.M."/>
            <person name="Barton H.A."/>
            <person name="Savka M.A."/>
        </authorList>
    </citation>
    <scope>NUCLEOTIDE SEQUENCE [LARGE SCALE GENOMIC DNA]</scope>
    <source>
        <strain evidence="5">SD006</strain>
    </source>
</reference>
<feature type="domain" description="DUF1254" evidence="3">
    <location>
        <begin position="57"/>
        <end position="141"/>
    </location>
</feature>
<dbReference type="EMBL" id="LGAP01000006">
    <property type="protein sequence ID" value="KOF18984.1"/>
    <property type="molecule type" value="Genomic_DNA"/>
</dbReference>
<evidence type="ECO:0000259" key="2">
    <source>
        <dbReference type="Pfam" id="PF06742"/>
    </source>
</evidence>
<dbReference type="InterPro" id="IPR010679">
    <property type="entry name" value="DUF1254"/>
</dbReference>
<evidence type="ECO:0000259" key="3">
    <source>
        <dbReference type="Pfam" id="PF06863"/>
    </source>
</evidence>
<organism evidence="4 5">
    <name type="scientific">Ensifer adhaerens</name>
    <name type="common">Sinorhizobium morelense</name>
    <dbReference type="NCBI Taxonomy" id="106592"/>
    <lineage>
        <taxon>Bacteria</taxon>
        <taxon>Pseudomonadati</taxon>
        <taxon>Pseudomonadota</taxon>
        <taxon>Alphaproteobacteria</taxon>
        <taxon>Hyphomicrobiales</taxon>
        <taxon>Rhizobiaceae</taxon>
        <taxon>Sinorhizobium/Ensifer group</taxon>
        <taxon>Ensifer</taxon>
    </lineage>
</organism>
<dbReference type="InterPro" id="IPR037050">
    <property type="entry name" value="DUF1254_sf"/>
</dbReference>
<evidence type="ECO:0000313" key="5">
    <source>
        <dbReference type="Proteomes" id="UP000037425"/>
    </source>
</evidence>
<name>A0A0L8BWV6_ENSAD</name>
<dbReference type="Gene3D" id="2.60.120.600">
    <property type="entry name" value="Domain of unknown function DUF1214, C-terminal domain"/>
    <property type="match status" value="1"/>
</dbReference>
<gene>
    <name evidence="4" type="ORF">AC244_13455</name>
</gene>
<feature type="chain" id="PRO_5005581260" evidence="1">
    <location>
        <begin position="27"/>
        <end position="343"/>
    </location>
</feature>
<evidence type="ECO:0000313" key="4">
    <source>
        <dbReference type="EMBL" id="KOF18984.1"/>
    </source>
</evidence>